<evidence type="ECO:0000313" key="2">
    <source>
        <dbReference type="EMBL" id="KAF8820188.1"/>
    </source>
</evidence>
<feature type="non-terminal residue" evidence="2">
    <location>
        <position position="1"/>
    </location>
</feature>
<dbReference type="Gene3D" id="3.40.250.10">
    <property type="entry name" value="Rhodanese-like domain"/>
    <property type="match status" value="1"/>
</dbReference>
<gene>
    <name evidence="2" type="ORF">IE077_003458</name>
</gene>
<dbReference type="InterPro" id="IPR036873">
    <property type="entry name" value="Rhodanese-like_dom_sf"/>
</dbReference>
<keyword evidence="3" id="KW-1185">Reference proteome</keyword>
<sequence length="160" mass="18020">ESSTEDESTNVTSPPSSSMNAIVVDVRPSSHFQIAHLPHALNWPFEELCETLSIIKKGYTDLIKNIVKHHPVYTALTQSRKDASSSLTPPPSSEMIPLTLILVCRRGNDSSIATQKLVEMLEKEERDVETLSPFLKIKFLNLLKGYQGLQQTYFKTFPFI</sequence>
<reference evidence="2 3" key="1">
    <citation type="journal article" date="2020" name="bioRxiv">
        <title>Metabolic contributions of an alphaproteobacterial endosymbiont in the apicomplexan Cardiosporidium cionae.</title>
        <authorList>
            <person name="Hunter E.S."/>
            <person name="Paight C.J."/>
            <person name="Lane C.E."/>
        </authorList>
    </citation>
    <scope>NUCLEOTIDE SEQUENCE [LARGE SCALE GENOMIC DNA]</scope>
    <source>
        <strain evidence="2">ESH_2018</strain>
    </source>
</reference>
<feature type="domain" description="Rhodanese" evidence="1">
    <location>
        <begin position="17"/>
        <end position="158"/>
    </location>
</feature>
<name>A0ABQ7J894_9APIC</name>
<dbReference type="InterPro" id="IPR001763">
    <property type="entry name" value="Rhodanese-like_dom"/>
</dbReference>
<dbReference type="Proteomes" id="UP000823046">
    <property type="component" value="Unassembled WGS sequence"/>
</dbReference>
<evidence type="ECO:0000313" key="3">
    <source>
        <dbReference type="Proteomes" id="UP000823046"/>
    </source>
</evidence>
<proteinExistence type="predicted"/>
<dbReference type="PROSITE" id="PS50206">
    <property type="entry name" value="RHODANESE_3"/>
    <property type="match status" value="1"/>
</dbReference>
<comment type="caution">
    <text evidence="2">The sequence shown here is derived from an EMBL/GenBank/DDBJ whole genome shotgun (WGS) entry which is preliminary data.</text>
</comment>
<protein>
    <recommendedName>
        <fullName evidence="1">Rhodanese domain-containing protein</fullName>
    </recommendedName>
</protein>
<evidence type="ECO:0000259" key="1">
    <source>
        <dbReference type="PROSITE" id="PS50206"/>
    </source>
</evidence>
<accession>A0ABQ7J894</accession>
<dbReference type="EMBL" id="JADAQX010000453">
    <property type="protein sequence ID" value="KAF8820188.1"/>
    <property type="molecule type" value="Genomic_DNA"/>
</dbReference>
<dbReference type="SUPFAM" id="SSF52821">
    <property type="entry name" value="Rhodanese/Cell cycle control phosphatase"/>
    <property type="match status" value="1"/>
</dbReference>
<organism evidence="2 3">
    <name type="scientific">Cardiosporidium cionae</name>
    <dbReference type="NCBI Taxonomy" id="476202"/>
    <lineage>
        <taxon>Eukaryota</taxon>
        <taxon>Sar</taxon>
        <taxon>Alveolata</taxon>
        <taxon>Apicomplexa</taxon>
        <taxon>Aconoidasida</taxon>
        <taxon>Nephromycida</taxon>
        <taxon>Cardiosporidium</taxon>
    </lineage>
</organism>